<comment type="caution">
    <text evidence="3">The sequence shown here is derived from an EMBL/GenBank/DDBJ whole genome shotgun (WGS) entry which is preliminary data.</text>
</comment>
<organism evidence="3 4">
    <name type="scientific">Polyangium jinanense</name>
    <dbReference type="NCBI Taxonomy" id="2829994"/>
    <lineage>
        <taxon>Bacteria</taxon>
        <taxon>Pseudomonadati</taxon>
        <taxon>Myxococcota</taxon>
        <taxon>Polyangia</taxon>
        <taxon>Polyangiales</taxon>
        <taxon>Polyangiaceae</taxon>
        <taxon>Polyangium</taxon>
    </lineage>
</organism>
<feature type="signal peptide" evidence="2">
    <location>
        <begin position="1"/>
        <end position="21"/>
    </location>
</feature>
<dbReference type="EMBL" id="JAGTJJ010000084">
    <property type="protein sequence ID" value="MDC3988803.1"/>
    <property type="molecule type" value="Genomic_DNA"/>
</dbReference>
<feature type="chain" id="PRO_5040803903" description="Tetratricopeptide repeat protein" evidence="2">
    <location>
        <begin position="22"/>
        <end position="421"/>
    </location>
</feature>
<evidence type="ECO:0000256" key="2">
    <source>
        <dbReference type="SAM" id="SignalP"/>
    </source>
</evidence>
<evidence type="ECO:0000256" key="1">
    <source>
        <dbReference type="SAM" id="MobiDB-lite"/>
    </source>
</evidence>
<name>A0A9X3XHJ8_9BACT</name>
<reference evidence="3 4" key="1">
    <citation type="submission" date="2021-04" db="EMBL/GenBank/DDBJ databases">
        <title>Genome analysis of Polyangium sp.</title>
        <authorList>
            <person name="Li Y."/>
            <person name="Wang J."/>
        </authorList>
    </citation>
    <scope>NUCLEOTIDE SEQUENCE [LARGE SCALE GENOMIC DNA]</scope>
    <source>
        <strain evidence="3 4">SDU14</strain>
    </source>
</reference>
<feature type="compositionally biased region" description="Basic and acidic residues" evidence="1">
    <location>
        <begin position="22"/>
        <end position="37"/>
    </location>
</feature>
<accession>A0A9X3XHJ8</accession>
<gene>
    <name evidence="3" type="ORF">KEG57_50525</name>
</gene>
<evidence type="ECO:0008006" key="5">
    <source>
        <dbReference type="Google" id="ProtNLM"/>
    </source>
</evidence>
<protein>
    <recommendedName>
        <fullName evidence="5">Tetratricopeptide repeat protein</fullName>
    </recommendedName>
</protein>
<feature type="region of interest" description="Disordered" evidence="1">
    <location>
        <begin position="21"/>
        <end position="49"/>
    </location>
</feature>
<dbReference type="Proteomes" id="UP001151081">
    <property type="component" value="Unassembled WGS sequence"/>
</dbReference>
<evidence type="ECO:0000313" key="4">
    <source>
        <dbReference type="Proteomes" id="UP001151081"/>
    </source>
</evidence>
<dbReference type="RefSeq" id="WP_272459929.1">
    <property type="nucleotide sequence ID" value="NZ_JAGTJJ010000084.1"/>
</dbReference>
<dbReference type="AlphaFoldDB" id="A0A9X3XHJ8"/>
<keyword evidence="4" id="KW-1185">Reference proteome</keyword>
<evidence type="ECO:0000313" key="3">
    <source>
        <dbReference type="EMBL" id="MDC3988803.1"/>
    </source>
</evidence>
<proteinExistence type="predicted"/>
<sequence>MSRPLALAVLLLLSLSTPIKAAEPEKPAQSKPDEPKATRASRYRKLSPEEEERFNARVAAGDRALEAGRLNEAADTYTEALTIKHEPRLSGRLGLVLSMFLPDPQTDLTMAFALQVAVSEAAGISSAERRQFFEAYERVRKRVCRVDVMVNDVDAMVSIGVDRRVRSEGAFWTFISPGNTDITATLTGRKDIKQTAECVGGKSILLQFEFPEPDESQPQVITIEKEPKERRVIVREVARAAHAAREPLPLEAQAPPRFNGGIGPVMVFGAAPSPSLGFSLVGQYQRQSLSAIAIANAAWSLGGMGDPPIDIFSASAHVGPCVQWQWLDGCAFGGATFFERRVSPNPAYRADADRGIIPSFGLGVGATYRFREALAGRVFLDAMALTRDMVIDVVVPDNSVTSVWQTQRFLFSISASLMFGR</sequence>
<keyword evidence="2" id="KW-0732">Signal</keyword>